<dbReference type="Pfam" id="PF24357">
    <property type="entry name" value="TMD0_ABC"/>
    <property type="match status" value="1"/>
</dbReference>
<dbReference type="Pfam" id="PF00005">
    <property type="entry name" value="ABC_tran"/>
    <property type="match status" value="1"/>
</dbReference>
<feature type="non-terminal residue" evidence="14">
    <location>
        <position position="1070"/>
    </location>
</feature>
<dbReference type="InterPro" id="IPR017871">
    <property type="entry name" value="ABC_transporter-like_CS"/>
</dbReference>
<protein>
    <recommendedName>
        <fullName evidence="9">ABC-type glutathione-S-conjugate transporter</fullName>
        <ecNumber evidence="9">7.6.2.3</ecNumber>
    </recommendedName>
</protein>
<dbReference type="PROSITE" id="PS50929">
    <property type="entry name" value="ABC_TM1F"/>
    <property type="match status" value="2"/>
</dbReference>
<comment type="catalytic activity">
    <reaction evidence="10">
        <text>leukotriene C4(in) + ATP + H2O = leukotriene C4(out) + ADP + phosphate + H(+)</text>
        <dbReference type="Rhea" id="RHEA:38963"/>
        <dbReference type="ChEBI" id="CHEBI:15377"/>
        <dbReference type="ChEBI" id="CHEBI:15378"/>
        <dbReference type="ChEBI" id="CHEBI:30616"/>
        <dbReference type="ChEBI" id="CHEBI:43474"/>
        <dbReference type="ChEBI" id="CHEBI:57973"/>
        <dbReference type="ChEBI" id="CHEBI:456216"/>
    </reaction>
    <physiologicalReaction direction="left-to-right" evidence="10">
        <dbReference type="Rhea" id="RHEA:38964"/>
    </physiologicalReaction>
</comment>
<keyword evidence="2" id="KW-0926">Vacuole</keyword>
<evidence type="ECO:0000256" key="2">
    <source>
        <dbReference type="ARBA" id="ARBA00022554"/>
    </source>
</evidence>
<dbReference type="PROSITE" id="PS50893">
    <property type="entry name" value="ABC_TRANSPORTER_2"/>
    <property type="match status" value="1"/>
</dbReference>
<dbReference type="EC" id="7.6.2.3" evidence="9"/>
<feature type="domain" description="ABC transporter" evidence="12">
    <location>
        <begin position="644"/>
        <end position="866"/>
    </location>
</feature>
<evidence type="ECO:0000256" key="1">
    <source>
        <dbReference type="ARBA" id="ARBA00004128"/>
    </source>
</evidence>
<dbReference type="InterPro" id="IPR003593">
    <property type="entry name" value="AAA+_ATPase"/>
</dbReference>
<feature type="transmembrane region" description="Helical" evidence="11">
    <location>
        <begin position="136"/>
        <end position="156"/>
    </location>
</feature>
<dbReference type="InterPro" id="IPR056227">
    <property type="entry name" value="TMD0_ABC"/>
</dbReference>
<comment type="caution">
    <text evidence="14">The sequence shown here is derived from an EMBL/GenBank/DDBJ whole genome shotgun (WGS) entry which is preliminary data.</text>
</comment>
<feature type="transmembrane region" description="Helical" evidence="11">
    <location>
        <begin position="41"/>
        <end position="59"/>
    </location>
</feature>
<dbReference type="InterPro" id="IPR050173">
    <property type="entry name" value="ABC_transporter_C-like"/>
</dbReference>
<evidence type="ECO:0000256" key="8">
    <source>
        <dbReference type="ARBA" id="ARBA00023136"/>
    </source>
</evidence>
<evidence type="ECO:0000259" key="12">
    <source>
        <dbReference type="PROSITE" id="PS50893"/>
    </source>
</evidence>
<dbReference type="CDD" id="cd18595">
    <property type="entry name" value="ABC_6TM_MRP1_2_3_6_D1_like"/>
    <property type="match status" value="1"/>
</dbReference>
<dbReference type="PANTHER" id="PTHR24223:SF443">
    <property type="entry name" value="MULTIDRUG-RESISTANCE LIKE PROTEIN 1, ISOFORM I"/>
    <property type="match status" value="1"/>
</dbReference>
<dbReference type="SMART" id="SM00382">
    <property type="entry name" value="AAA"/>
    <property type="match status" value="1"/>
</dbReference>
<feature type="transmembrane region" description="Helical" evidence="11">
    <location>
        <begin position="1011"/>
        <end position="1039"/>
    </location>
</feature>
<keyword evidence="6" id="KW-0067">ATP-binding</keyword>
<feature type="transmembrane region" description="Helical" evidence="11">
    <location>
        <begin position="969"/>
        <end position="991"/>
    </location>
</feature>
<evidence type="ECO:0000256" key="11">
    <source>
        <dbReference type="SAM" id="Phobius"/>
    </source>
</evidence>
<dbReference type="Pfam" id="PF00664">
    <property type="entry name" value="ABC_membrane"/>
    <property type="match status" value="2"/>
</dbReference>
<evidence type="ECO:0000313" key="15">
    <source>
        <dbReference type="Proteomes" id="UP000708208"/>
    </source>
</evidence>
<evidence type="ECO:0000256" key="6">
    <source>
        <dbReference type="ARBA" id="ARBA00022840"/>
    </source>
</evidence>
<name>A0A8J2KYB8_9HEXA</name>
<dbReference type="GO" id="GO:0000323">
    <property type="term" value="C:lytic vacuole"/>
    <property type="evidence" value="ECO:0007669"/>
    <property type="project" value="UniProtKB-ARBA"/>
</dbReference>
<keyword evidence="7 11" id="KW-1133">Transmembrane helix</keyword>
<gene>
    <name evidence="14" type="ORF">AFUS01_LOCUS35711</name>
</gene>
<sequence length="1070" mass="120126">MAEPSLSDSGMESFCGSKFWDLNTTWYTETPDLTPCFQKTVLVGIPCCFLWICAGFEICRRNVVRDAIPNSVINISSRILTTVLIILSLVRFVCSFVKFNPEIEVYPVDQVSPALEAVTYSLAVLLQVYKKQRGVANSAVLFTFWFLLVFCKFFEFQSAIRRLPSYEGNYQEICSFVVLMISYPLVVISFIVNCFSDAAPQQPTYTSGDGNGHVLHKLSPQSRASSLSKILLHWIWPIVYLGYKRPLEASDLWNLNPDEQAHETVELFNKYWKPEFEKCQQRNKLLQASSESEVAGDEEEEVLIVPDKKASKATASILPALWRAYSSEFLWGCLLLLMSRFLLFASPQILDLLINHVGSDEEAWKGYFYSALMLIANTTQVFLYEHQYLIMTLVGLRTRNALSSAVYRKSLVISNAARKEATAGEMVNLMSVDSERFLDLTVYVCSIWSAPLEISLALYFLWKLLGPSALAGLALMILLVPVTALVANLREKMQTEQMEAKDERVNLINEVLSGIKVLKFYAWEPSFEEEIKKIRQKEINIFKKQAYVDCFGEFVWNCAPFLVAFGTFATYVLIDPKNILDARKTFVALTLFNLLRMPMNTLPWVIAQIVQAKVSLVRLNKFLNAEEIDKSAITHFFTNNGAVISIEDGDFCWEDNPTLRNINIEIKQGSLVAVVGVVGSGKSSLLSAILGELQMQSGTINTSGSIAYVAQQAWIQNDTLKRNILFGRNFNPAVYNDVIQACALQPDLEILPGGDNTEIGEKGINLSGGQKQRVALARAVYNDADLYLLDDPLSAVDSHVGKHLFEQVIGPKGILRKKTRVLVTHGLTYLPQVDCILVMKNGEISEVGTFVELLQKKGDFADFLTEHLNPEDLDGEDNELVSHIASVEGLKERVNRRRLVSQTSEGYVAANDTKSVDSKFMHGLDGEISENEDTELSSRDRLIEDEKMEVGVVKFPVYLYYLRHVGWDIAVFTFMFHFILHGLTLFSNIWLSIWSMEPQDDGKQDIAKRNLFLGVYGGLGLSQSVAVFLATASTILGGIRAAKLLHNNMLGRILRAPMSFFDTTPLGRIV</sequence>
<evidence type="ECO:0000259" key="13">
    <source>
        <dbReference type="PROSITE" id="PS50929"/>
    </source>
</evidence>
<dbReference type="OrthoDB" id="6500128at2759"/>
<feature type="domain" description="ABC transmembrane type-1" evidence="13">
    <location>
        <begin position="330"/>
        <end position="611"/>
    </location>
</feature>
<evidence type="ECO:0000256" key="3">
    <source>
        <dbReference type="ARBA" id="ARBA00022692"/>
    </source>
</evidence>
<dbReference type="CDD" id="cd03250">
    <property type="entry name" value="ABCC_MRP_domain1"/>
    <property type="match status" value="1"/>
</dbReference>
<evidence type="ECO:0000256" key="7">
    <source>
        <dbReference type="ARBA" id="ARBA00022989"/>
    </source>
</evidence>
<feature type="domain" description="ABC transmembrane type-1" evidence="13">
    <location>
        <begin position="982"/>
        <end position="1070"/>
    </location>
</feature>
<feature type="transmembrane region" description="Helical" evidence="11">
    <location>
        <begin position="468"/>
        <end position="489"/>
    </location>
</feature>
<evidence type="ECO:0000256" key="4">
    <source>
        <dbReference type="ARBA" id="ARBA00022737"/>
    </source>
</evidence>
<keyword evidence="5" id="KW-0547">Nucleotide-binding</keyword>
<evidence type="ECO:0000256" key="9">
    <source>
        <dbReference type="ARBA" id="ARBA00024220"/>
    </source>
</evidence>
<dbReference type="GO" id="GO:0016887">
    <property type="term" value="F:ATP hydrolysis activity"/>
    <property type="evidence" value="ECO:0007669"/>
    <property type="project" value="InterPro"/>
</dbReference>
<evidence type="ECO:0000256" key="10">
    <source>
        <dbReference type="ARBA" id="ARBA00047523"/>
    </source>
</evidence>
<dbReference type="PANTHER" id="PTHR24223">
    <property type="entry name" value="ATP-BINDING CASSETTE SUB-FAMILY C"/>
    <property type="match status" value="1"/>
</dbReference>
<feature type="transmembrane region" description="Helical" evidence="11">
    <location>
        <begin position="176"/>
        <end position="195"/>
    </location>
</feature>
<dbReference type="FunFam" id="3.40.50.300:FF:000812">
    <property type="entry name" value="multidrug resistance-associated protein 1 isoform X15"/>
    <property type="match status" value="1"/>
</dbReference>
<evidence type="ECO:0000256" key="5">
    <source>
        <dbReference type="ARBA" id="ARBA00022741"/>
    </source>
</evidence>
<reference evidence="14" key="1">
    <citation type="submission" date="2021-06" db="EMBL/GenBank/DDBJ databases">
        <authorList>
            <person name="Hodson N. C."/>
            <person name="Mongue J. A."/>
            <person name="Jaron S. K."/>
        </authorList>
    </citation>
    <scope>NUCLEOTIDE SEQUENCE</scope>
</reference>
<dbReference type="GO" id="GO:0005774">
    <property type="term" value="C:vacuolar membrane"/>
    <property type="evidence" value="ECO:0007669"/>
    <property type="project" value="UniProtKB-SubCell"/>
</dbReference>
<keyword evidence="15" id="KW-1185">Reference proteome</keyword>
<dbReference type="EMBL" id="CAJVCH010536931">
    <property type="protein sequence ID" value="CAG7825609.1"/>
    <property type="molecule type" value="Genomic_DNA"/>
</dbReference>
<keyword evidence="3 11" id="KW-0812">Transmembrane</keyword>
<proteinExistence type="predicted"/>
<dbReference type="FunFam" id="1.20.1560.10:FF:000020">
    <property type="entry name" value="ABC metal ion transporter"/>
    <property type="match status" value="1"/>
</dbReference>
<dbReference type="GO" id="GO:0015431">
    <property type="term" value="F:ABC-type glutathione S-conjugate transporter activity"/>
    <property type="evidence" value="ECO:0007669"/>
    <property type="project" value="UniProtKB-EC"/>
</dbReference>
<keyword evidence="8 11" id="KW-0472">Membrane</keyword>
<dbReference type="InterPro" id="IPR003439">
    <property type="entry name" value="ABC_transporter-like_ATP-bd"/>
</dbReference>
<dbReference type="InterPro" id="IPR011527">
    <property type="entry name" value="ABC1_TM_dom"/>
</dbReference>
<dbReference type="AlphaFoldDB" id="A0A8J2KYB8"/>
<accession>A0A8J2KYB8</accession>
<feature type="transmembrane region" description="Helical" evidence="11">
    <location>
        <begin position="440"/>
        <end position="462"/>
    </location>
</feature>
<dbReference type="GO" id="GO:0005524">
    <property type="term" value="F:ATP binding"/>
    <property type="evidence" value="ECO:0007669"/>
    <property type="project" value="UniProtKB-KW"/>
</dbReference>
<organism evidence="14 15">
    <name type="scientific">Allacma fusca</name>
    <dbReference type="NCBI Taxonomy" id="39272"/>
    <lineage>
        <taxon>Eukaryota</taxon>
        <taxon>Metazoa</taxon>
        <taxon>Ecdysozoa</taxon>
        <taxon>Arthropoda</taxon>
        <taxon>Hexapoda</taxon>
        <taxon>Collembola</taxon>
        <taxon>Symphypleona</taxon>
        <taxon>Sminthuridae</taxon>
        <taxon>Allacma</taxon>
    </lineage>
</organism>
<keyword evidence="4" id="KW-0677">Repeat</keyword>
<dbReference type="PROSITE" id="PS00211">
    <property type="entry name" value="ABC_TRANSPORTER_1"/>
    <property type="match status" value="1"/>
</dbReference>
<dbReference type="Proteomes" id="UP000708208">
    <property type="component" value="Unassembled WGS sequence"/>
</dbReference>
<feature type="non-terminal residue" evidence="14">
    <location>
        <position position="1"/>
    </location>
</feature>
<comment type="subcellular location">
    <subcellularLocation>
        <location evidence="1">Vacuole membrane</location>
        <topology evidence="1">Multi-pass membrane protein</topology>
    </subcellularLocation>
</comment>
<evidence type="ECO:0000313" key="14">
    <source>
        <dbReference type="EMBL" id="CAG7825609.1"/>
    </source>
</evidence>
<feature type="transmembrane region" description="Helical" evidence="11">
    <location>
        <begin position="554"/>
        <end position="574"/>
    </location>
</feature>